<organism evidence="2 3">
    <name type="scientific">Haemonchus contortus</name>
    <name type="common">Barber pole worm</name>
    <dbReference type="NCBI Taxonomy" id="6289"/>
    <lineage>
        <taxon>Eukaryota</taxon>
        <taxon>Metazoa</taxon>
        <taxon>Ecdysozoa</taxon>
        <taxon>Nematoda</taxon>
        <taxon>Chromadorea</taxon>
        <taxon>Rhabditida</taxon>
        <taxon>Rhabditina</taxon>
        <taxon>Rhabditomorpha</taxon>
        <taxon>Strongyloidea</taxon>
        <taxon>Trichostrongylidae</taxon>
        <taxon>Haemonchus</taxon>
    </lineage>
</organism>
<dbReference type="Proteomes" id="UP000025227">
    <property type="component" value="Unplaced"/>
</dbReference>
<feature type="compositionally biased region" description="Basic and acidic residues" evidence="1">
    <location>
        <begin position="1"/>
        <end position="15"/>
    </location>
</feature>
<name>A0A7I4Z6S1_HAECO</name>
<evidence type="ECO:0000256" key="1">
    <source>
        <dbReference type="SAM" id="MobiDB-lite"/>
    </source>
</evidence>
<keyword evidence="2" id="KW-1185">Reference proteome</keyword>
<sequence length="108" mass="12311">MLSEQVERKEMRGCEDVPMDSSRCSDVEADTDMQAEHEKHKRIIAVLKAAKSLEEFGGHQIAVPEWLAQAGEQEKVSPQELQHFVEEDLRIARICGMKQRQEAFEGSK</sequence>
<reference evidence="3" key="1">
    <citation type="submission" date="2020-12" db="UniProtKB">
        <authorList>
            <consortium name="WormBaseParasite"/>
        </authorList>
    </citation>
    <scope>IDENTIFICATION</scope>
    <source>
        <strain evidence="3">MHco3</strain>
    </source>
</reference>
<protein>
    <submittedName>
        <fullName evidence="3">BRCT domain-containing protein</fullName>
    </submittedName>
</protein>
<accession>A0A7I4Z6S1</accession>
<dbReference type="AlphaFoldDB" id="A0A7I4Z6S1"/>
<evidence type="ECO:0000313" key="2">
    <source>
        <dbReference type="Proteomes" id="UP000025227"/>
    </source>
</evidence>
<dbReference type="WBParaSite" id="HCON_00183710-00001">
    <property type="protein sequence ID" value="HCON_00183710-00001"/>
    <property type="gene ID" value="HCON_00183710"/>
</dbReference>
<feature type="region of interest" description="Disordered" evidence="1">
    <location>
        <begin position="1"/>
        <end position="37"/>
    </location>
</feature>
<proteinExistence type="predicted"/>
<evidence type="ECO:0000313" key="3">
    <source>
        <dbReference type="WBParaSite" id="HCON_00183710-00001"/>
    </source>
</evidence>